<name>A0A210QDV9_MIZYE</name>
<accession>A0A210QDV9</accession>
<dbReference type="PANTHER" id="PTHR46270">
    <property type="entry name" value="ARMADILLO-TYPE FOLD-RELATED"/>
    <property type="match status" value="1"/>
</dbReference>
<dbReference type="SUPFAM" id="SSF52200">
    <property type="entry name" value="Toll/Interleukin receptor TIR domain"/>
    <property type="match status" value="1"/>
</dbReference>
<dbReference type="InterPro" id="IPR016024">
    <property type="entry name" value="ARM-type_fold"/>
</dbReference>
<sequence length="766" mass="85890">MTSNGTVTNMGQGATSCQRSNDQRLHMGQRSDDQGVHADNDQKLDDSMSQTGMSLEDLAIGMHAGQRSDESRSNPCPRSEDPELQSSQRSENLRSHSDQSSVSERGQEEVLAESSISLLEEETINDSGVGDIEQSIQLCNTSSLSPIVSCELPPLGMPDELSALVSSIESETSQSSSATESISVSSLSNVTIESVKCLKDRDIDITDPKLLKHIDLLLCDLKQSADNPLKKIQVMDEIIHAEFIVVCERLFKYLVDTDITLVVPGSSWSHLKKLLSLIWILSDGSITLCEQLVQSHCALTMIADLLKRLSEPCDLEKNTVSKYLVKALLGVLHNVSRHLCDTNVRGTLRQAGVMTNLKTLSLSRTPMVQAKALLVMSYILDESEIVILSVDDNILQFIVQVLNDAYQSKTHFSSKFGMNVEETLRGLNNLAINDKNKVCILKFGVLRIYVNLILEYTNPDEVFQAISGIWRLAFHKGNCHSIRSHPQCIEALMSLQKSNDEAIRHAARGALWELREVPELQLRPDLASLVVQCPHVMISYQWGSQPLALRLIDVLKHAGYKVWMDVEHMTGSTLEAMALAVERSAVVLICMSQRYKDSPSCRSEAEYTYKLRKSFIPVCVQEKYEADGWLGMLIGTRLYFDISTEPLFDRQMPNLIKELGDRGRLSARTEIVDDEVTTPGYVARLTSNWSTKHSHANWTIQNVSDWMKNLSLTEVPQELLHLDGTMLWESKKMLETSPDFLYTYLHSDLKMTFPDILKLSRALRQL</sequence>
<comment type="caution">
    <text evidence="3">The sequence shown here is derived from an EMBL/GenBank/DDBJ whole genome shotgun (WGS) entry which is preliminary data.</text>
</comment>
<dbReference type="InterPro" id="IPR011989">
    <property type="entry name" value="ARM-like"/>
</dbReference>
<dbReference type="InterPro" id="IPR035897">
    <property type="entry name" value="Toll_tir_struct_dom_sf"/>
</dbReference>
<dbReference type="OrthoDB" id="2148946at2759"/>
<feature type="domain" description="TIR" evidence="2">
    <location>
        <begin position="536"/>
        <end position="647"/>
    </location>
</feature>
<gene>
    <name evidence="3" type="ORF">KP79_PYT14922</name>
</gene>
<evidence type="ECO:0000259" key="2">
    <source>
        <dbReference type="Pfam" id="PF13676"/>
    </source>
</evidence>
<evidence type="ECO:0000256" key="1">
    <source>
        <dbReference type="SAM" id="MobiDB-lite"/>
    </source>
</evidence>
<protein>
    <recommendedName>
        <fullName evidence="2">TIR domain-containing protein</fullName>
    </recommendedName>
</protein>
<feature type="compositionally biased region" description="Basic and acidic residues" evidence="1">
    <location>
        <begin position="21"/>
        <end position="46"/>
    </location>
</feature>
<dbReference type="Pfam" id="PF13676">
    <property type="entry name" value="TIR_2"/>
    <property type="match status" value="1"/>
</dbReference>
<dbReference type="Gene3D" id="1.25.10.10">
    <property type="entry name" value="Leucine-rich Repeat Variant"/>
    <property type="match status" value="1"/>
</dbReference>
<feature type="region of interest" description="Disordered" evidence="1">
    <location>
        <begin position="1"/>
        <end position="114"/>
    </location>
</feature>
<evidence type="ECO:0000313" key="3">
    <source>
        <dbReference type="EMBL" id="OWF46944.1"/>
    </source>
</evidence>
<reference evidence="3 4" key="1">
    <citation type="journal article" date="2017" name="Nat. Ecol. Evol.">
        <title>Scallop genome provides insights into evolution of bilaterian karyotype and development.</title>
        <authorList>
            <person name="Wang S."/>
            <person name="Zhang J."/>
            <person name="Jiao W."/>
            <person name="Li J."/>
            <person name="Xun X."/>
            <person name="Sun Y."/>
            <person name="Guo X."/>
            <person name="Huan P."/>
            <person name="Dong B."/>
            <person name="Zhang L."/>
            <person name="Hu X."/>
            <person name="Sun X."/>
            <person name="Wang J."/>
            <person name="Zhao C."/>
            <person name="Wang Y."/>
            <person name="Wang D."/>
            <person name="Huang X."/>
            <person name="Wang R."/>
            <person name="Lv J."/>
            <person name="Li Y."/>
            <person name="Zhang Z."/>
            <person name="Liu B."/>
            <person name="Lu W."/>
            <person name="Hui Y."/>
            <person name="Liang J."/>
            <person name="Zhou Z."/>
            <person name="Hou R."/>
            <person name="Li X."/>
            <person name="Liu Y."/>
            <person name="Li H."/>
            <person name="Ning X."/>
            <person name="Lin Y."/>
            <person name="Zhao L."/>
            <person name="Xing Q."/>
            <person name="Dou J."/>
            <person name="Li Y."/>
            <person name="Mao J."/>
            <person name="Guo H."/>
            <person name="Dou H."/>
            <person name="Li T."/>
            <person name="Mu C."/>
            <person name="Jiang W."/>
            <person name="Fu Q."/>
            <person name="Fu X."/>
            <person name="Miao Y."/>
            <person name="Liu J."/>
            <person name="Yu Q."/>
            <person name="Li R."/>
            <person name="Liao H."/>
            <person name="Li X."/>
            <person name="Kong Y."/>
            <person name="Jiang Z."/>
            <person name="Chourrout D."/>
            <person name="Li R."/>
            <person name="Bao Z."/>
        </authorList>
    </citation>
    <scope>NUCLEOTIDE SEQUENCE [LARGE SCALE GENOMIC DNA]</scope>
    <source>
        <strain evidence="3 4">PY_sf001</strain>
    </source>
</reference>
<evidence type="ECO:0000313" key="4">
    <source>
        <dbReference type="Proteomes" id="UP000242188"/>
    </source>
</evidence>
<proteinExistence type="predicted"/>
<dbReference type="Proteomes" id="UP000242188">
    <property type="component" value="Unassembled WGS sequence"/>
</dbReference>
<feature type="compositionally biased region" description="Polar residues" evidence="1">
    <location>
        <begin position="1"/>
        <end position="20"/>
    </location>
</feature>
<dbReference type="SUPFAM" id="SSF48371">
    <property type="entry name" value="ARM repeat"/>
    <property type="match status" value="1"/>
</dbReference>
<dbReference type="Gene3D" id="3.40.50.10140">
    <property type="entry name" value="Toll/interleukin-1 receptor homology (TIR) domain"/>
    <property type="match status" value="1"/>
</dbReference>
<dbReference type="InterPro" id="IPR000157">
    <property type="entry name" value="TIR_dom"/>
</dbReference>
<dbReference type="EMBL" id="NEDP02004063">
    <property type="protein sequence ID" value="OWF46944.1"/>
    <property type="molecule type" value="Genomic_DNA"/>
</dbReference>
<dbReference type="PANTHER" id="PTHR46270:SF2">
    <property type="entry name" value="TIR DOMAIN-CONTAINING PROTEIN"/>
    <property type="match status" value="1"/>
</dbReference>
<dbReference type="AlphaFoldDB" id="A0A210QDV9"/>
<keyword evidence="4" id="KW-1185">Reference proteome</keyword>
<organism evidence="3 4">
    <name type="scientific">Mizuhopecten yessoensis</name>
    <name type="common">Japanese scallop</name>
    <name type="synonym">Patinopecten yessoensis</name>
    <dbReference type="NCBI Taxonomy" id="6573"/>
    <lineage>
        <taxon>Eukaryota</taxon>
        <taxon>Metazoa</taxon>
        <taxon>Spiralia</taxon>
        <taxon>Lophotrochozoa</taxon>
        <taxon>Mollusca</taxon>
        <taxon>Bivalvia</taxon>
        <taxon>Autobranchia</taxon>
        <taxon>Pteriomorphia</taxon>
        <taxon>Pectinida</taxon>
        <taxon>Pectinoidea</taxon>
        <taxon>Pectinidae</taxon>
        <taxon>Mizuhopecten</taxon>
    </lineage>
</organism>
<dbReference type="GO" id="GO:0007165">
    <property type="term" value="P:signal transduction"/>
    <property type="evidence" value="ECO:0007669"/>
    <property type="project" value="InterPro"/>
</dbReference>